<organism evidence="8 9">
    <name type="scientific">Phenylobacterium glaciei</name>
    <dbReference type="NCBI Taxonomy" id="2803784"/>
    <lineage>
        <taxon>Bacteria</taxon>
        <taxon>Pseudomonadati</taxon>
        <taxon>Pseudomonadota</taxon>
        <taxon>Alphaproteobacteria</taxon>
        <taxon>Caulobacterales</taxon>
        <taxon>Caulobacteraceae</taxon>
        <taxon>Phenylobacterium</taxon>
    </lineage>
</organism>
<evidence type="ECO:0000313" key="9">
    <source>
        <dbReference type="Proteomes" id="UP000622580"/>
    </source>
</evidence>
<keyword evidence="3" id="KW-0678">Repressor</keyword>
<keyword evidence="9" id="KW-1185">Reference proteome</keyword>
<keyword evidence="4" id="KW-0805">Transcription regulation</keyword>
<dbReference type="SUPFAM" id="SSF50118">
    <property type="entry name" value="Cell growth inhibitor/plasmid maintenance toxic component"/>
    <property type="match status" value="1"/>
</dbReference>
<evidence type="ECO:0000256" key="3">
    <source>
        <dbReference type="ARBA" id="ARBA00022491"/>
    </source>
</evidence>
<proteinExistence type="inferred from homology"/>
<dbReference type="Proteomes" id="UP000622580">
    <property type="component" value="Unassembled WGS sequence"/>
</dbReference>
<dbReference type="AlphaFoldDB" id="A0A941D384"/>
<reference evidence="8" key="1">
    <citation type="submission" date="2021-04" db="EMBL/GenBank/DDBJ databases">
        <title>Draft genome assembly of strain Phenylobacterium sp. 20VBR1 using MiniION and Illumina platforms.</title>
        <authorList>
            <person name="Thomas F.A."/>
            <person name="Krishnan K.P."/>
            <person name="Sinha R.K."/>
        </authorList>
    </citation>
    <scope>NUCLEOTIDE SEQUENCE</scope>
    <source>
        <strain evidence="8">20VBR1</strain>
    </source>
</reference>
<evidence type="ECO:0000256" key="5">
    <source>
        <dbReference type="ARBA" id="ARBA00023163"/>
    </source>
</evidence>
<keyword evidence="5" id="KW-0804">Transcription</keyword>
<evidence type="ECO:0000256" key="7">
    <source>
        <dbReference type="ARBA" id="ARBA00033135"/>
    </source>
</evidence>
<dbReference type="RefSeq" id="WP_215341479.1">
    <property type="nucleotide sequence ID" value="NZ_JAGSGD010000001.1"/>
</dbReference>
<accession>A0A941D384</accession>
<name>A0A941D384_9CAUL</name>
<sequence>MRQFDVYPNPSTRSRAKAPYVVVVQSHHLVAAPTVLVAPLLLNDGRSGYTEISALVEFGGAHYIAQIGELGAIDPALLRNPAGEVREYEDAIRRAIDRLLTGF</sequence>
<evidence type="ECO:0000256" key="4">
    <source>
        <dbReference type="ARBA" id="ARBA00023015"/>
    </source>
</evidence>
<evidence type="ECO:0000256" key="2">
    <source>
        <dbReference type="ARBA" id="ARBA00015075"/>
    </source>
</evidence>
<evidence type="ECO:0000313" key="8">
    <source>
        <dbReference type="EMBL" id="MBR7620754.1"/>
    </source>
</evidence>
<dbReference type="Gene3D" id="2.30.30.110">
    <property type="match status" value="1"/>
</dbReference>
<dbReference type="Pfam" id="PF01845">
    <property type="entry name" value="CcdB"/>
    <property type="match status" value="1"/>
</dbReference>
<comment type="similarity">
    <text evidence="1">Belongs to the CcdB toxin family.</text>
</comment>
<dbReference type="EMBL" id="JAGSGD010000001">
    <property type="protein sequence ID" value="MBR7620754.1"/>
    <property type="molecule type" value="Genomic_DNA"/>
</dbReference>
<dbReference type="GO" id="GO:0006276">
    <property type="term" value="P:plasmid maintenance"/>
    <property type="evidence" value="ECO:0007669"/>
    <property type="project" value="InterPro"/>
</dbReference>
<dbReference type="InterPro" id="IPR011067">
    <property type="entry name" value="Plasmid_toxin/cell-grow_inhib"/>
</dbReference>
<evidence type="ECO:0000256" key="1">
    <source>
        <dbReference type="ARBA" id="ARBA00005230"/>
    </source>
</evidence>
<protein>
    <recommendedName>
        <fullName evidence="2">Toxin CcdB</fullName>
    </recommendedName>
    <alternativeName>
        <fullName evidence="7">Cytotoxic protein CcdB</fullName>
    </alternativeName>
    <alternativeName>
        <fullName evidence="6">Protein LetD</fullName>
    </alternativeName>
</protein>
<dbReference type="InterPro" id="IPR002712">
    <property type="entry name" value="CcdB"/>
</dbReference>
<dbReference type="GO" id="GO:0008657">
    <property type="term" value="F:DNA topoisomerase type II (double strand cut, ATP-hydrolyzing) inhibitor activity"/>
    <property type="evidence" value="ECO:0007669"/>
    <property type="project" value="InterPro"/>
</dbReference>
<comment type="caution">
    <text evidence="8">The sequence shown here is derived from an EMBL/GenBank/DDBJ whole genome shotgun (WGS) entry which is preliminary data.</text>
</comment>
<evidence type="ECO:0000256" key="6">
    <source>
        <dbReference type="ARBA" id="ARBA00029628"/>
    </source>
</evidence>
<gene>
    <name evidence="8" type="ORF">JKL49_15275</name>
</gene>